<dbReference type="InterPro" id="IPR016066">
    <property type="entry name" value="A-D-PHexomutase_CS"/>
</dbReference>
<dbReference type="GO" id="GO:0005975">
    <property type="term" value="P:carbohydrate metabolic process"/>
    <property type="evidence" value="ECO:0007669"/>
    <property type="project" value="InterPro"/>
</dbReference>
<evidence type="ECO:0000256" key="3">
    <source>
        <dbReference type="ARBA" id="ARBA00022553"/>
    </source>
</evidence>
<gene>
    <name evidence="12" type="primary">algC</name>
    <name evidence="12" type="ORF">PITCH_A50039</name>
</gene>
<dbReference type="InterPro" id="IPR005844">
    <property type="entry name" value="A-D-PHexomutase_a/b/a-I"/>
</dbReference>
<evidence type="ECO:0000259" key="9">
    <source>
        <dbReference type="Pfam" id="PF02878"/>
    </source>
</evidence>
<dbReference type="Pfam" id="PF00408">
    <property type="entry name" value="PGM_PMM_IV"/>
    <property type="match status" value="1"/>
</dbReference>
<dbReference type="InterPro" id="IPR005846">
    <property type="entry name" value="A-D-PHexomutase_a/b/a-III"/>
</dbReference>
<dbReference type="GO" id="GO:0000287">
    <property type="term" value="F:magnesium ion binding"/>
    <property type="evidence" value="ECO:0007669"/>
    <property type="project" value="InterPro"/>
</dbReference>
<comment type="similarity">
    <text evidence="2 7">Belongs to the phosphohexose mutase family.</text>
</comment>
<evidence type="ECO:0000259" key="8">
    <source>
        <dbReference type="Pfam" id="PF00408"/>
    </source>
</evidence>
<protein>
    <submittedName>
        <fullName evidence="12">Phosphomannomutase/phosphoglucomutase</fullName>
        <ecNumber evidence="12">5.4.2.2</ecNumber>
        <ecNumber evidence="12">5.4.2.8</ecNumber>
    </submittedName>
</protein>
<evidence type="ECO:0000256" key="1">
    <source>
        <dbReference type="ARBA" id="ARBA00001946"/>
    </source>
</evidence>
<reference evidence="12" key="1">
    <citation type="submission" date="2018-01" db="EMBL/GenBank/DDBJ databases">
        <authorList>
            <person name="Regsiter A."/>
            <person name="William W."/>
        </authorList>
    </citation>
    <scope>NUCLEOTIDE SEQUENCE</scope>
    <source>
        <strain evidence="12">TRIP AH-1</strain>
    </source>
</reference>
<dbReference type="EC" id="5.4.2.8" evidence="12"/>
<sequence>MKSHIFREYDIRGIFPDELNSDTVHSLGLAIGTYYRDKGAKRVAVGRDCRLSSPELSKGLISGLTEAGVSVIDIGMAPTPLLYFSIHNLDVDGGIQVTGSHNPPEFNGLKICLGKGSVYGEEIQKIRKINESSVFSSGDGQVETADIKPLYIEYLGRNISAGPMKSRVVLDAGNGVGGLVACDIYKNMGFEVVPLFCEPDGSFPNHHPDPTIPENLKTLISSVRDEGAELGIAFDGDADRIGVVDKQGKIIWGDQLMIIFSRDLLSRHPGAAIIGEVKCSQVLYDDIEAHGGRAIMWKAGHSLIKSKMKEEHALLAGEMSGHLFFGERYFGFDDAIYAGARLLEIVSNTGKTPGELLSDMPEMVNTPEIRMDCPEERKFEIVSRLVNEFKKDYRVIDVDGARVILDGGWGLVRASNTQPVLVLRFEATDQTRLDQIRKIFMKKLEWIRG</sequence>
<dbReference type="AlphaFoldDB" id="A0A445N0I8"/>
<feature type="domain" description="Alpha-D-phosphohexomutase C-terminal" evidence="8">
    <location>
        <begin position="368"/>
        <end position="441"/>
    </location>
</feature>
<dbReference type="InterPro" id="IPR016055">
    <property type="entry name" value="A-D-PHexomutase_a/b/a-I/II/III"/>
</dbReference>
<dbReference type="EMBL" id="OJIN01000192">
    <property type="protein sequence ID" value="SPD75237.1"/>
    <property type="molecule type" value="Genomic_DNA"/>
</dbReference>
<dbReference type="PRINTS" id="PR00509">
    <property type="entry name" value="PGMPMM"/>
</dbReference>
<dbReference type="InterPro" id="IPR005845">
    <property type="entry name" value="A-D-PHexomutase_a/b/a-II"/>
</dbReference>
<dbReference type="GO" id="GO:0004615">
    <property type="term" value="F:phosphomannomutase activity"/>
    <property type="evidence" value="ECO:0007669"/>
    <property type="project" value="UniProtKB-EC"/>
</dbReference>
<evidence type="ECO:0000259" key="10">
    <source>
        <dbReference type="Pfam" id="PF02879"/>
    </source>
</evidence>
<evidence type="ECO:0000256" key="7">
    <source>
        <dbReference type="RuleBase" id="RU004326"/>
    </source>
</evidence>
<dbReference type="SUPFAM" id="SSF53738">
    <property type="entry name" value="Phosphoglucomutase, first 3 domains"/>
    <property type="match status" value="3"/>
</dbReference>
<dbReference type="PANTHER" id="PTHR43771">
    <property type="entry name" value="PHOSPHOMANNOMUTASE"/>
    <property type="match status" value="1"/>
</dbReference>
<evidence type="ECO:0000256" key="2">
    <source>
        <dbReference type="ARBA" id="ARBA00010231"/>
    </source>
</evidence>
<evidence type="ECO:0000256" key="6">
    <source>
        <dbReference type="ARBA" id="ARBA00023235"/>
    </source>
</evidence>
<evidence type="ECO:0000256" key="5">
    <source>
        <dbReference type="ARBA" id="ARBA00022842"/>
    </source>
</evidence>
<dbReference type="PANTHER" id="PTHR43771:SF2">
    <property type="entry name" value="PHOSPHOMANNOMUTASE_PHOSPHOGLUCOMUTASE"/>
    <property type="match status" value="1"/>
</dbReference>
<dbReference type="InterPro" id="IPR036900">
    <property type="entry name" value="A-D-PHexomutase_C_sf"/>
</dbReference>
<feature type="domain" description="Alpha-D-phosphohexomutase alpha/beta/alpha" evidence="10">
    <location>
        <begin position="151"/>
        <end position="248"/>
    </location>
</feature>
<dbReference type="Gene3D" id="3.40.120.10">
    <property type="entry name" value="Alpha-D-Glucose-1,6-Bisphosphate, subunit A, domain 3"/>
    <property type="match status" value="3"/>
</dbReference>
<keyword evidence="3" id="KW-0597">Phosphoprotein</keyword>
<evidence type="ECO:0000259" key="11">
    <source>
        <dbReference type="Pfam" id="PF02880"/>
    </source>
</evidence>
<comment type="cofactor">
    <cofactor evidence="1">
        <name>Mg(2+)</name>
        <dbReference type="ChEBI" id="CHEBI:18420"/>
    </cofactor>
</comment>
<name>A0A445N0I8_9BACT</name>
<dbReference type="GO" id="GO:0004614">
    <property type="term" value="F:phosphoglucomutase activity"/>
    <property type="evidence" value="ECO:0007669"/>
    <property type="project" value="UniProtKB-EC"/>
</dbReference>
<keyword evidence="6 12" id="KW-0413">Isomerase</keyword>
<dbReference type="Pfam" id="PF02879">
    <property type="entry name" value="PGM_PMM_II"/>
    <property type="match status" value="1"/>
</dbReference>
<dbReference type="Pfam" id="PF02878">
    <property type="entry name" value="PGM_PMM_I"/>
    <property type="match status" value="1"/>
</dbReference>
<dbReference type="PROSITE" id="PS00710">
    <property type="entry name" value="PGM_PMM"/>
    <property type="match status" value="1"/>
</dbReference>
<dbReference type="InterPro" id="IPR005843">
    <property type="entry name" value="A-D-PHexomutase_C"/>
</dbReference>
<accession>A0A445N0I8</accession>
<dbReference type="Gene3D" id="3.30.310.50">
    <property type="entry name" value="Alpha-D-phosphohexomutase, C-terminal domain"/>
    <property type="match status" value="1"/>
</dbReference>
<organism evidence="12">
    <name type="scientific">uncultured Desulfobacterium sp</name>
    <dbReference type="NCBI Taxonomy" id="201089"/>
    <lineage>
        <taxon>Bacteria</taxon>
        <taxon>Pseudomonadati</taxon>
        <taxon>Thermodesulfobacteriota</taxon>
        <taxon>Desulfobacteria</taxon>
        <taxon>Desulfobacterales</taxon>
        <taxon>Desulfobacteriaceae</taxon>
        <taxon>Desulfobacterium</taxon>
        <taxon>environmental samples</taxon>
    </lineage>
</organism>
<dbReference type="CDD" id="cd03089">
    <property type="entry name" value="PMM_PGM"/>
    <property type="match status" value="1"/>
</dbReference>
<evidence type="ECO:0000313" key="12">
    <source>
        <dbReference type="EMBL" id="SPD75237.1"/>
    </source>
</evidence>
<feature type="domain" description="Alpha-D-phosphohexomutase alpha/beta/alpha" evidence="11">
    <location>
        <begin position="252"/>
        <end position="361"/>
    </location>
</feature>
<feature type="domain" description="Alpha-D-phosphohexomutase alpha/beta/alpha" evidence="9">
    <location>
        <begin position="5"/>
        <end position="131"/>
    </location>
</feature>
<keyword evidence="5 7" id="KW-0460">Magnesium</keyword>
<proteinExistence type="inferred from homology"/>
<dbReference type="SUPFAM" id="SSF55957">
    <property type="entry name" value="Phosphoglucomutase, C-terminal domain"/>
    <property type="match status" value="1"/>
</dbReference>
<dbReference type="Pfam" id="PF02880">
    <property type="entry name" value="PGM_PMM_III"/>
    <property type="match status" value="1"/>
</dbReference>
<evidence type="ECO:0000256" key="4">
    <source>
        <dbReference type="ARBA" id="ARBA00022723"/>
    </source>
</evidence>
<dbReference type="InterPro" id="IPR005841">
    <property type="entry name" value="Alpha-D-phosphohexomutase_SF"/>
</dbReference>
<dbReference type="EC" id="5.4.2.2" evidence="12"/>
<keyword evidence="4 7" id="KW-0479">Metal-binding</keyword>